<dbReference type="Gene3D" id="3.30.420.280">
    <property type="match status" value="1"/>
</dbReference>
<gene>
    <name evidence="3" type="ORF">E5340_01585</name>
</gene>
<dbReference type="Pfam" id="PF04466">
    <property type="entry name" value="Terminase_3"/>
    <property type="match status" value="1"/>
</dbReference>
<dbReference type="Proteomes" id="UP000306855">
    <property type="component" value="Unassembled WGS sequence"/>
</dbReference>
<proteinExistence type="predicted"/>
<feature type="domain" description="Phage terminase large subunit C-terminal" evidence="2">
    <location>
        <begin position="259"/>
        <end position="401"/>
    </location>
</feature>
<dbReference type="PANTHER" id="PTHR39184">
    <property type="match status" value="1"/>
</dbReference>
<organism evidence="3 4">
    <name type="scientific">Ligilactobacillus murinus</name>
    <dbReference type="NCBI Taxonomy" id="1622"/>
    <lineage>
        <taxon>Bacteria</taxon>
        <taxon>Bacillati</taxon>
        <taxon>Bacillota</taxon>
        <taxon>Bacilli</taxon>
        <taxon>Lactobacillales</taxon>
        <taxon>Lactobacillaceae</taxon>
        <taxon>Ligilactobacillus</taxon>
    </lineage>
</organism>
<protein>
    <submittedName>
        <fullName evidence="3">PBSX family phage terminase large subunit</fullName>
    </submittedName>
</protein>
<reference evidence="3 4" key="1">
    <citation type="submission" date="2019-04" db="EMBL/GenBank/DDBJ databases">
        <title>Microbes associate with the intestines of laboratory mice.</title>
        <authorList>
            <person name="Navarre W."/>
            <person name="Wong E."/>
            <person name="Huang K."/>
            <person name="Tropini C."/>
            <person name="Ng K."/>
            <person name="Yu B."/>
        </authorList>
    </citation>
    <scope>NUCLEOTIDE SEQUENCE [LARGE SCALE GENOMIC DNA]</scope>
    <source>
        <strain evidence="3 4">NM26_J9</strain>
    </source>
</reference>
<dbReference type="InterPro" id="IPR052380">
    <property type="entry name" value="Viral_DNA_packaging_terminase"/>
</dbReference>
<dbReference type="InterPro" id="IPR035412">
    <property type="entry name" value="Terminase_L_N"/>
</dbReference>
<dbReference type="InterPro" id="IPR035413">
    <property type="entry name" value="Terminase_L_C"/>
</dbReference>
<evidence type="ECO:0000259" key="2">
    <source>
        <dbReference type="Pfam" id="PF17288"/>
    </source>
</evidence>
<dbReference type="Gene3D" id="3.40.50.300">
    <property type="entry name" value="P-loop containing nucleotide triphosphate hydrolases"/>
    <property type="match status" value="1"/>
</dbReference>
<evidence type="ECO:0000259" key="1">
    <source>
        <dbReference type="Pfam" id="PF04466"/>
    </source>
</evidence>
<dbReference type="RefSeq" id="WP_135941849.1">
    <property type="nucleotide sequence ID" value="NZ_SRYK01000004.1"/>
</dbReference>
<dbReference type="InterPro" id="IPR006437">
    <property type="entry name" value="Phage_terminase_lsu"/>
</dbReference>
<dbReference type="AlphaFoldDB" id="A0A4S2ELA4"/>
<dbReference type="InterPro" id="IPR027417">
    <property type="entry name" value="P-loop_NTPase"/>
</dbReference>
<dbReference type="PANTHER" id="PTHR39184:SF1">
    <property type="entry name" value="PBSX PHAGE TERMINASE LARGE SUBUNIT"/>
    <property type="match status" value="1"/>
</dbReference>
<name>A0A4S2ELA4_9LACO</name>
<sequence length="418" mass="48642">MINLNFPEPSKVFNKQIYDNLQDYSKFIEVWYGGASSGKSHGVVQKVVLKSLLNWRHPRKVLWLRKVDRTLKDSIFADVLDCLSRWQLLALCKVNNSDRTITLPNKAVFLFKGMDDPEKIKSIKGLSDVVMEEASEFTLDDFTQLTLRLREPKHKNRQLFVMFNPVSKVNWTYKQWFDPQAEIDTKRVAVHHSTYKDNRFLDEENIRTIENLKKTNPAYYKIYTLGEFATLDKLVFPVFEKQRLHATDLVDIPSYFGLDFGFVNDPSAFIHVKVDQKNKRLYVLEEYTKKGLLNNEIARVIKQMGYSKEVITADAAEQKSIAELKRDGIERVRPAKKGPDSVIQGISFLQQYELVVDDRCVKLIEELENYTYQKDRATNEYINKPVDSYNHCIDAIRYAVEEINGQATPKIKVYDVSI</sequence>
<feature type="domain" description="Phage terminase large subunit N-terminal" evidence="1">
    <location>
        <begin position="26"/>
        <end position="227"/>
    </location>
</feature>
<evidence type="ECO:0000313" key="3">
    <source>
        <dbReference type="EMBL" id="TGY56918.1"/>
    </source>
</evidence>
<evidence type="ECO:0000313" key="4">
    <source>
        <dbReference type="Proteomes" id="UP000306855"/>
    </source>
</evidence>
<dbReference type="NCBIfam" id="TIGR01547">
    <property type="entry name" value="phage_term_2"/>
    <property type="match status" value="1"/>
</dbReference>
<comment type="caution">
    <text evidence="3">The sequence shown here is derived from an EMBL/GenBank/DDBJ whole genome shotgun (WGS) entry which is preliminary data.</text>
</comment>
<accession>A0A4S2ELA4</accession>
<dbReference type="EMBL" id="SRYK01000004">
    <property type="protein sequence ID" value="TGY56918.1"/>
    <property type="molecule type" value="Genomic_DNA"/>
</dbReference>
<dbReference type="Pfam" id="PF17288">
    <property type="entry name" value="Terminase_3C"/>
    <property type="match status" value="1"/>
</dbReference>